<dbReference type="InterPro" id="IPR002110">
    <property type="entry name" value="Ankyrin_rpt"/>
</dbReference>
<sequence>MLGGAPSRQSRVCCTRTDDRRHLSAGGHTLDPICQAAYENNVQEVHNLLQENSKNLNIQDSCYGDTALIAACRHGHLRTVKYLLHQKADTNIKNEKKRTCLHYVIRNTYSYVDYLIIIILMPVLLIGFFIMEQKKRRTATLVSMILNTGVDVNAVDYKGNTALHYACKMRSTKIVPLLMEKNADLTIKNQDGESPLDIAERLKFPKIVQMLKKSS</sequence>
<protein>
    <submittedName>
        <fullName evidence="3">Ankyrin repeat domain-containing protein 22</fullName>
    </submittedName>
</protein>
<reference evidence="3 4" key="1">
    <citation type="submission" date="2019-01" db="EMBL/GenBank/DDBJ databases">
        <title>Draft Genome and Complete Hox-Cluster Characterization of the Sterlet Sturgeon (Acipenser ruthenus).</title>
        <authorList>
            <person name="Wei Q."/>
        </authorList>
    </citation>
    <scope>NUCLEOTIDE SEQUENCE [LARGE SCALE GENOMIC DNA]</scope>
    <source>
        <strain evidence="3">WHYD16114868_AA</strain>
        <tissue evidence="3">Blood</tissue>
    </source>
</reference>
<organism evidence="3 4">
    <name type="scientific">Acipenser ruthenus</name>
    <name type="common">Sterlet sturgeon</name>
    <dbReference type="NCBI Taxonomy" id="7906"/>
    <lineage>
        <taxon>Eukaryota</taxon>
        <taxon>Metazoa</taxon>
        <taxon>Chordata</taxon>
        <taxon>Craniata</taxon>
        <taxon>Vertebrata</taxon>
        <taxon>Euteleostomi</taxon>
        <taxon>Actinopterygii</taxon>
        <taxon>Chondrostei</taxon>
        <taxon>Acipenseriformes</taxon>
        <taxon>Acipenseridae</taxon>
        <taxon>Acipenser</taxon>
    </lineage>
</organism>
<dbReference type="SMART" id="SM00248">
    <property type="entry name" value="ANK"/>
    <property type="match status" value="3"/>
</dbReference>
<keyword evidence="2" id="KW-0812">Transmembrane</keyword>
<evidence type="ECO:0000313" key="4">
    <source>
        <dbReference type="Proteomes" id="UP000289886"/>
    </source>
</evidence>
<keyword evidence="1" id="KW-0040">ANK repeat</keyword>
<keyword evidence="2" id="KW-1133">Transmembrane helix</keyword>
<dbReference type="PROSITE" id="PS50088">
    <property type="entry name" value="ANK_REPEAT"/>
    <property type="match status" value="2"/>
</dbReference>
<keyword evidence="2" id="KW-0472">Membrane</keyword>
<feature type="repeat" description="ANK" evidence="1">
    <location>
        <begin position="63"/>
        <end position="95"/>
    </location>
</feature>
<dbReference type="SUPFAM" id="SSF48403">
    <property type="entry name" value="Ankyrin repeat"/>
    <property type="match status" value="1"/>
</dbReference>
<dbReference type="Gene3D" id="1.25.40.20">
    <property type="entry name" value="Ankyrin repeat-containing domain"/>
    <property type="match status" value="2"/>
</dbReference>
<dbReference type="AlphaFoldDB" id="A0A444UHL0"/>
<feature type="repeat" description="ANK" evidence="1">
    <location>
        <begin position="158"/>
        <end position="190"/>
    </location>
</feature>
<feature type="transmembrane region" description="Helical" evidence="2">
    <location>
        <begin position="111"/>
        <end position="131"/>
    </location>
</feature>
<evidence type="ECO:0000256" key="2">
    <source>
        <dbReference type="SAM" id="Phobius"/>
    </source>
</evidence>
<dbReference type="PROSITE" id="PS50297">
    <property type="entry name" value="ANK_REP_REGION"/>
    <property type="match status" value="2"/>
</dbReference>
<dbReference type="EMBL" id="SCEB01214557">
    <property type="protein sequence ID" value="RXM34665.1"/>
    <property type="molecule type" value="Genomic_DNA"/>
</dbReference>
<name>A0A444UHL0_ACIRT</name>
<accession>A0A444UHL0</accession>
<evidence type="ECO:0000256" key="1">
    <source>
        <dbReference type="PROSITE-ProRule" id="PRU00023"/>
    </source>
</evidence>
<dbReference type="PANTHER" id="PTHR47276:SF1">
    <property type="entry name" value="ANKYRIN REPEAT DOMAIN-CONTAINING PROTEIN 22"/>
    <property type="match status" value="1"/>
</dbReference>
<evidence type="ECO:0000313" key="3">
    <source>
        <dbReference type="EMBL" id="RXM34665.1"/>
    </source>
</evidence>
<dbReference type="InterPro" id="IPR036770">
    <property type="entry name" value="Ankyrin_rpt-contain_sf"/>
</dbReference>
<proteinExistence type="predicted"/>
<gene>
    <name evidence="3" type="ORF">EOD39_1066</name>
</gene>
<keyword evidence="4" id="KW-1185">Reference proteome</keyword>
<dbReference type="Pfam" id="PF12796">
    <property type="entry name" value="Ank_2"/>
    <property type="match status" value="1"/>
</dbReference>
<dbReference type="InterPro" id="IPR042802">
    <property type="entry name" value="ANR22"/>
</dbReference>
<dbReference type="PANTHER" id="PTHR47276">
    <property type="entry name" value="ANKYRIN REPEAT DOMAIN-CONTAINING PROTEIN 22"/>
    <property type="match status" value="1"/>
</dbReference>
<dbReference type="Pfam" id="PF13857">
    <property type="entry name" value="Ank_5"/>
    <property type="match status" value="1"/>
</dbReference>
<dbReference type="Proteomes" id="UP000289886">
    <property type="component" value="Unassembled WGS sequence"/>
</dbReference>
<comment type="caution">
    <text evidence="3">The sequence shown here is derived from an EMBL/GenBank/DDBJ whole genome shotgun (WGS) entry which is preliminary data.</text>
</comment>